<evidence type="ECO:0000259" key="6">
    <source>
        <dbReference type="Pfam" id="PF02885"/>
    </source>
</evidence>
<keyword evidence="4" id="KW-0057">Aromatic amino acid biosynthesis</keyword>
<dbReference type="InterPro" id="IPR000312">
    <property type="entry name" value="Glycosyl_Trfase_fam3"/>
</dbReference>
<name>A0ABN0C812_9ACTN</name>
<dbReference type="Pfam" id="PF02885">
    <property type="entry name" value="Glycos_trans_3N"/>
    <property type="match status" value="1"/>
</dbReference>
<dbReference type="GO" id="GO:0004048">
    <property type="term" value="F:anthranilate phosphoribosyltransferase activity"/>
    <property type="evidence" value="ECO:0007669"/>
    <property type="project" value="UniProtKB-EC"/>
</dbReference>
<dbReference type="PANTHER" id="PTHR43285">
    <property type="entry name" value="ANTHRANILATE PHOSPHORIBOSYLTRANSFERASE"/>
    <property type="match status" value="1"/>
</dbReference>
<accession>A0ABN0C812</accession>
<dbReference type="SUPFAM" id="SSF47648">
    <property type="entry name" value="Nucleoside phosphorylase/phosphoribosyltransferase N-terminal domain"/>
    <property type="match status" value="1"/>
</dbReference>
<keyword evidence="1 7" id="KW-0328">Glycosyltransferase</keyword>
<evidence type="ECO:0000313" key="8">
    <source>
        <dbReference type="Proteomes" id="UP000003179"/>
    </source>
</evidence>
<dbReference type="InterPro" id="IPR017459">
    <property type="entry name" value="Glycosyl_Trfase_fam3_N_dom"/>
</dbReference>
<evidence type="ECO:0000256" key="3">
    <source>
        <dbReference type="ARBA" id="ARBA00022822"/>
    </source>
</evidence>
<dbReference type="EMBL" id="ADZU01000011">
    <property type="protein sequence ID" value="EFS93378.1"/>
    <property type="molecule type" value="Genomic_DNA"/>
</dbReference>
<feature type="domain" description="Glycosyl transferase family 3 N-terminal" evidence="6">
    <location>
        <begin position="3"/>
        <end position="49"/>
    </location>
</feature>
<organism evidence="7 8">
    <name type="scientific">Cutibacterium modestum HL044PA1</name>
    <dbReference type="NCBI Taxonomy" id="765109"/>
    <lineage>
        <taxon>Bacteria</taxon>
        <taxon>Bacillati</taxon>
        <taxon>Actinomycetota</taxon>
        <taxon>Actinomycetes</taxon>
        <taxon>Propionibacteriales</taxon>
        <taxon>Propionibacteriaceae</taxon>
        <taxon>Cutibacterium</taxon>
        <taxon>Cutibacterium modestum</taxon>
    </lineage>
</organism>
<dbReference type="Gene3D" id="3.40.1030.10">
    <property type="entry name" value="Nucleoside phosphorylase/phosphoribosyltransferase catalytic domain"/>
    <property type="match status" value="1"/>
</dbReference>
<dbReference type="Proteomes" id="UP000003179">
    <property type="component" value="Unassembled WGS sequence"/>
</dbReference>
<dbReference type="Gene3D" id="1.20.970.10">
    <property type="entry name" value="Transferase, Pyrimidine Nucleoside Phosphorylase, Chain C"/>
    <property type="match status" value="1"/>
</dbReference>
<dbReference type="PANTHER" id="PTHR43285:SF2">
    <property type="entry name" value="ANTHRANILATE PHOSPHORIBOSYLTRANSFERASE"/>
    <property type="match status" value="1"/>
</dbReference>
<keyword evidence="8" id="KW-1185">Reference proteome</keyword>
<reference evidence="7" key="1">
    <citation type="submission" date="2010-08" db="EMBL/GenBank/DDBJ databases">
        <authorList>
            <person name="Weinstock G."/>
            <person name="Sodergren E."/>
            <person name="Clifton S."/>
            <person name="Fulton L."/>
            <person name="Fulton B."/>
            <person name="Courtney L."/>
            <person name="Fronick C."/>
            <person name="Harrison M."/>
            <person name="Strong C."/>
            <person name="Farmer C."/>
            <person name="Delahaunty K."/>
            <person name="Markovic C."/>
            <person name="Hall O."/>
            <person name="Minx P."/>
            <person name="Tomlinson C."/>
            <person name="Mitreva M."/>
            <person name="Hou S."/>
            <person name="Chen J."/>
            <person name="Wollam A."/>
            <person name="Pepin K.H."/>
            <person name="Johnson M."/>
            <person name="Bhonagiri V."/>
            <person name="Zhang X."/>
            <person name="Suruliraj S."/>
            <person name="Warren W."/>
            <person name="Chinwalla A."/>
            <person name="Mardis E.R."/>
            <person name="Wilson R.K."/>
        </authorList>
    </citation>
    <scope>NUCLEOTIDE SEQUENCE [LARGE SCALE GENOMIC DNA]</scope>
    <source>
        <strain evidence="7">HL044PA1</strain>
    </source>
</reference>
<dbReference type="Pfam" id="PF00591">
    <property type="entry name" value="Glycos_transf_3"/>
    <property type="match status" value="1"/>
</dbReference>
<keyword evidence="2 7" id="KW-0808">Transferase</keyword>
<gene>
    <name evidence="7" type="primary">trpD</name>
    <name evidence="7" type="ORF">HMPREF9607_00591</name>
</gene>
<evidence type="ECO:0000313" key="7">
    <source>
        <dbReference type="EMBL" id="EFS93378.1"/>
    </source>
</evidence>
<protein>
    <submittedName>
        <fullName evidence="7">Anthranilate phosphoribosyltransferase</fullName>
        <ecNumber evidence="7">2.4.2.18</ecNumber>
    </submittedName>
</protein>
<sequence length="329" mass="34675">MDRATARAAMERVLSGQLTPVQVAGLAVALRAKGGTADEITGMAEGMISQPTPVELDRDTVDIVGTGGDRVNTVNVSTMAALVAAGAGAKVVKHGNRAASSACGAADCLEALGVGVDIDPKRHAAVLEEIGLAFLFAPWYHASLRYAAPARKELGIQTTSNLLGPLTNPARPYAAAIGIADGVMAPLVADALAARGTRGLVFHGENGLDELTTTMTPRYGLLHTALSSRPRLIRPRSGLPQPRQPTLSEGIPRSTLVWCARCWRGSMARCVTSCCLTPLQPCWHMTARRSMMTSFHSSPKGWSVPLNRLIPAPHRTVSTAGLLLLEADH</sequence>
<dbReference type="NCBIfam" id="TIGR01245">
    <property type="entry name" value="trpD"/>
    <property type="match status" value="1"/>
</dbReference>
<dbReference type="EC" id="2.4.2.18" evidence="7"/>
<dbReference type="SUPFAM" id="SSF52418">
    <property type="entry name" value="Nucleoside phosphorylase/phosphoribosyltransferase catalytic domain"/>
    <property type="match status" value="1"/>
</dbReference>
<dbReference type="InterPro" id="IPR036320">
    <property type="entry name" value="Glycosyl_Trfase_fam3_N_dom_sf"/>
</dbReference>
<evidence type="ECO:0000259" key="5">
    <source>
        <dbReference type="Pfam" id="PF00591"/>
    </source>
</evidence>
<comment type="caution">
    <text evidence="7">The sequence shown here is derived from an EMBL/GenBank/DDBJ whole genome shotgun (WGS) entry which is preliminary data.</text>
</comment>
<proteinExistence type="predicted"/>
<keyword evidence="3" id="KW-0028">Amino-acid biosynthesis</keyword>
<dbReference type="InterPro" id="IPR035902">
    <property type="entry name" value="Nuc_phospho_transferase"/>
</dbReference>
<keyword evidence="3" id="KW-0822">Tryptophan biosynthesis</keyword>
<evidence type="ECO:0000256" key="1">
    <source>
        <dbReference type="ARBA" id="ARBA00022676"/>
    </source>
</evidence>
<dbReference type="InterPro" id="IPR005940">
    <property type="entry name" value="Anthranilate_Pribosyl_Tfrase"/>
</dbReference>
<feature type="domain" description="Glycosyl transferase family 3" evidence="5">
    <location>
        <begin position="59"/>
        <end position="223"/>
    </location>
</feature>
<evidence type="ECO:0000256" key="4">
    <source>
        <dbReference type="ARBA" id="ARBA00023141"/>
    </source>
</evidence>
<evidence type="ECO:0000256" key="2">
    <source>
        <dbReference type="ARBA" id="ARBA00022679"/>
    </source>
</evidence>